<dbReference type="EMBL" id="LR796496">
    <property type="protein sequence ID" value="CAB4148341.1"/>
    <property type="molecule type" value="Genomic_DNA"/>
</dbReference>
<evidence type="ECO:0000313" key="1">
    <source>
        <dbReference type="EMBL" id="CAB4148341.1"/>
    </source>
</evidence>
<evidence type="ECO:0000313" key="7">
    <source>
        <dbReference type="EMBL" id="CAB4192309.1"/>
    </source>
</evidence>
<organism evidence="1">
    <name type="scientific">uncultured Caudovirales phage</name>
    <dbReference type="NCBI Taxonomy" id="2100421"/>
    <lineage>
        <taxon>Viruses</taxon>
        <taxon>Duplodnaviria</taxon>
        <taxon>Heunggongvirae</taxon>
        <taxon>Uroviricota</taxon>
        <taxon>Caudoviricetes</taxon>
        <taxon>Peduoviridae</taxon>
        <taxon>Maltschvirus</taxon>
        <taxon>Maltschvirus maltsch</taxon>
    </lineage>
</organism>
<evidence type="ECO:0000313" key="9">
    <source>
        <dbReference type="EMBL" id="CAB4219904.1"/>
    </source>
</evidence>
<evidence type="ECO:0000313" key="3">
    <source>
        <dbReference type="EMBL" id="CAB4174415.1"/>
    </source>
</evidence>
<dbReference type="EMBL" id="LR796811">
    <property type="protein sequence ID" value="CAB4167622.1"/>
    <property type="molecule type" value="Genomic_DNA"/>
</dbReference>
<gene>
    <name evidence="4" type="ORF">UFOVP1036_34</name>
    <name evidence="5" type="ORF">UFOVP1132_33</name>
    <name evidence="6" type="ORF">UFOVP1190_8</name>
    <name evidence="7" type="ORF">UFOVP1248_18</name>
    <name evidence="8" type="ORF">UFOVP1493_69</name>
    <name evidence="10" type="ORF">UFOVP1584_39</name>
    <name evidence="9" type="ORF">UFOVP1635_26</name>
    <name evidence="1" type="ORF">UFOVP521_69</name>
    <name evidence="2" type="ORF">UFOVP856_41</name>
    <name evidence="3" type="ORF">UFOVP967_47</name>
</gene>
<evidence type="ECO:0000313" key="10">
    <source>
        <dbReference type="EMBL" id="CAB5231228.1"/>
    </source>
</evidence>
<dbReference type="EMBL" id="LR796910">
    <property type="protein sequence ID" value="CAB4174415.1"/>
    <property type="molecule type" value="Genomic_DNA"/>
</dbReference>
<accession>A0A6J5MQI4</accession>
<evidence type="ECO:0000313" key="8">
    <source>
        <dbReference type="EMBL" id="CAB4217710.1"/>
    </source>
</evidence>
<evidence type="ECO:0000313" key="4">
    <source>
        <dbReference type="EMBL" id="CAB4180471.1"/>
    </source>
</evidence>
<dbReference type="EMBL" id="LR796991">
    <property type="protein sequence ID" value="CAB4180471.1"/>
    <property type="molecule type" value="Genomic_DNA"/>
</dbReference>
<reference evidence="1" key="1">
    <citation type="submission" date="2020-04" db="EMBL/GenBank/DDBJ databases">
        <authorList>
            <person name="Chiriac C."/>
            <person name="Salcher M."/>
            <person name="Ghai R."/>
            <person name="Kavagutti S V."/>
        </authorList>
    </citation>
    <scope>NUCLEOTIDE SEQUENCE</scope>
</reference>
<dbReference type="EMBL" id="LR797496">
    <property type="protein sequence ID" value="CAB4219904.1"/>
    <property type="molecule type" value="Genomic_DNA"/>
</dbReference>
<dbReference type="EMBL" id="LR797088">
    <property type="protein sequence ID" value="CAB4186220.1"/>
    <property type="molecule type" value="Genomic_DNA"/>
</dbReference>
<name>A0A6J5MQI4_9CAUD</name>
<dbReference type="EMBL" id="LR798432">
    <property type="protein sequence ID" value="CAB5231228.1"/>
    <property type="molecule type" value="Genomic_DNA"/>
</dbReference>
<proteinExistence type="predicted"/>
<evidence type="ECO:0000313" key="6">
    <source>
        <dbReference type="EMBL" id="CAB4189640.1"/>
    </source>
</evidence>
<dbReference type="EMBL" id="LR797145">
    <property type="protein sequence ID" value="CAB4189640.1"/>
    <property type="molecule type" value="Genomic_DNA"/>
</dbReference>
<evidence type="ECO:0000313" key="5">
    <source>
        <dbReference type="EMBL" id="CAB4186220.1"/>
    </source>
</evidence>
<sequence length="95" mass="10567">MTTWKPHRQARITRTLPNGNPVFLSRIGHEQYFCDVNGVPVTTMRMAVPSKTGAGSIRAWVSTCVVLGKKVKETNPIMVNSLQKIWDIVSSQNKG</sequence>
<dbReference type="EMBL" id="LR797192">
    <property type="protein sequence ID" value="CAB4192309.1"/>
    <property type="molecule type" value="Genomic_DNA"/>
</dbReference>
<protein>
    <submittedName>
        <fullName evidence="1">Uncharacterized protein</fullName>
    </submittedName>
</protein>
<dbReference type="EMBL" id="LR797456">
    <property type="protein sequence ID" value="CAB4217710.1"/>
    <property type="molecule type" value="Genomic_DNA"/>
</dbReference>
<evidence type="ECO:0000313" key="2">
    <source>
        <dbReference type="EMBL" id="CAB4167622.1"/>
    </source>
</evidence>